<comment type="subcellular location">
    <subcellularLocation>
        <location evidence="1">Nucleus</location>
    </subcellularLocation>
</comment>
<comment type="caution">
    <text evidence="6">The sequence shown here is derived from an EMBL/GenBank/DDBJ whole genome shotgun (WGS) entry which is preliminary data.</text>
</comment>
<dbReference type="InParanoid" id="A0A2J7Q623"/>
<evidence type="ECO:0000313" key="7">
    <source>
        <dbReference type="Proteomes" id="UP000235965"/>
    </source>
</evidence>
<name>A0A2J7Q623_9NEOP</name>
<dbReference type="PANTHER" id="PTHR45915:SF2">
    <property type="entry name" value="TOUTATIS, ISOFORM E"/>
    <property type="match status" value="1"/>
</dbReference>
<dbReference type="GO" id="GO:0000785">
    <property type="term" value="C:chromatin"/>
    <property type="evidence" value="ECO:0007669"/>
    <property type="project" value="TreeGrafter"/>
</dbReference>
<evidence type="ECO:0000259" key="5">
    <source>
        <dbReference type="PROSITE" id="PS50827"/>
    </source>
</evidence>
<feature type="coiled-coil region" evidence="3">
    <location>
        <begin position="28"/>
        <end position="62"/>
    </location>
</feature>
<dbReference type="OrthoDB" id="784962at2759"/>
<protein>
    <recommendedName>
        <fullName evidence="5">DDT domain-containing protein</fullName>
    </recommendedName>
</protein>
<keyword evidence="7" id="KW-1185">Reference proteome</keyword>
<feature type="non-terminal residue" evidence="6">
    <location>
        <position position="1162"/>
    </location>
</feature>
<feature type="compositionally biased region" description="Basic and acidic residues" evidence="4">
    <location>
        <begin position="476"/>
        <end position="495"/>
    </location>
</feature>
<keyword evidence="3" id="KW-0175">Coiled coil</keyword>
<dbReference type="InterPro" id="IPR028942">
    <property type="entry name" value="WHIM1_dom"/>
</dbReference>
<evidence type="ECO:0000256" key="1">
    <source>
        <dbReference type="ARBA" id="ARBA00004123"/>
    </source>
</evidence>
<feature type="region of interest" description="Disordered" evidence="4">
    <location>
        <begin position="468"/>
        <end position="497"/>
    </location>
</feature>
<dbReference type="InterPro" id="IPR018501">
    <property type="entry name" value="DDT_dom"/>
</dbReference>
<dbReference type="AlphaFoldDB" id="A0A2J7Q623"/>
<evidence type="ECO:0000313" key="6">
    <source>
        <dbReference type="EMBL" id="PNF24036.1"/>
    </source>
</evidence>
<evidence type="ECO:0000256" key="3">
    <source>
        <dbReference type="SAM" id="Coils"/>
    </source>
</evidence>
<feature type="region of interest" description="Disordered" evidence="4">
    <location>
        <begin position="334"/>
        <end position="386"/>
    </location>
</feature>
<organism evidence="6 7">
    <name type="scientific">Cryptotermes secundus</name>
    <dbReference type="NCBI Taxonomy" id="105785"/>
    <lineage>
        <taxon>Eukaryota</taxon>
        <taxon>Metazoa</taxon>
        <taxon>Ecdysozoa</taxon>
        <taxon>Arthropoda</taxon>
        <taxon>Hexapoda</taxon>
        <taxon>Insecta</taxon>
        <taxon>Pterygota</taxon>
        <taxon>Neoptera</taxon>
        <taxon>Polyneoptera</taxon>
        <taxon>Dictyoptera</taxon>
        <taxon>Blattodea</taxon>
        <taxon>Blattoidea</taxon>
        <taxon>Termitoidae</taxon>
        <taxon>Kalotermitidae</taxon>
        <taxon>Cryptotermitinae</taxon>
        <taxon>Cryptotermes</taxon>
    </lineage>
</organism>
<feature type="domain" description="DDT" evidence="5">
    <location>
        <begin position="100"/>
        <end position="164"/>
    </location>
</feature>
<gene>
    <name evidence="6" type="ORF">B7P43_G08616</name>
</gene>
<reference evidence="6 7" key="1">
    <citation type="submission" date="2017-12" db="EMBL/GenBank/DDBJ databases">
        <title>Hemimetabolous genomes reveal molecular basis of termite eusociality.</title>
        <authorList>
            <person name="Harrison M.C."/>
            <person name="Jongepier E."/>
            <person name="Robertson H.M."/>
            <person name="Arning N."/>
            <person name="Bitard-Feildel T."/>
            <person name="Chao H."/>
            <person name="Childers C.P."/>
            <person name="Dinh H."/>
            <person name="Doddapaneni H."/>
            <person name="Dugan S."/>
            <person name="Gowin J."/>
            <person name="Greiner C."/>
            <person name="Han Y."/>
            <person name="Hu H."/>
            <person name="Hughes D.S.T."/>
            <person name="Huylmans A.-K."/>
            <person name="Kemena C."/>
            <person name="Kremer L.P.M."/>
            <person name="Lee S.L."/>
            <person name="Lopez-Ezquerra A."/>
            <person name="Mallet L."/>
            <person name="Monroy-Kuhn J.M."/>
            <person name="Moser A."/>
            <person name="Murali S.C."/>
            <person name="Muzny D.M."/>
            <person name="Otani S."/>
            <person name="Piulachs M.-D."/>
            <person name="Poelchau M."/>
            <person name="Qu J."/>
            <person name="Schaub F."/>
            <person name="Wada-Katsumata A."/>
            <person name="Worley K.C."/>
            <person name="Xie Q."/>
            <person name="Ylla G."/>
            <person name="Poulsen M."/>
            <person name="Gibbs R.A."/>
            <person name="Schal C."/>
            <person name="Richards S."/>
            <person name="Belles X."/>
            <person name="Korb J."/>
            <person name="Bornberg-Bauer E."/>
        </authorList>
    </citation>
    <scope>NUCLEOTIDE SEQUENCE [LARGE SCALE GENOMIC DNA]</scope>
    <source>
        <tissue evidence="6">Whole body</tissue>
    </source>
</reference>
<dbReference type="PROSITE" id="PS50827">
    <property type="entry name" value="DDT"/>
    <property type="match status" value="1"/>
</dbReference>
<dbReference type="Pfam" id="PF15612">
    <property type="entry name" value="WHIM1"/>
    <property type="match status" value="1"/>
</dbReference>
<proteinExistence type="predicted"/>
<evidence type="ECO:0000256" key="4">
    <source>
        <dbReference type="SAM" id="MobiDB-lite"/>
    </source>
</evidence>
<dbReference type="STRING" id="105785.A0A2J7Q623"/>
<feature type="compositionally biased region" description="Acidic residues" evidence="4">
    <location>
        <begin position="355"/>
        <end position="383"/>
    </location>
</feature>
<feature type="compositionally biased region" description="Basic and acidic residues" evidence="4">
    <location>
        <begin position="577"/>
        <end position="601"/>
    </location>
</feature>
<keyword evidence="2" id="KW-0539">Nucleus</keyword>
<feature type="region of interest" description="Disordered" evidence="4">
    <location>
        <begin position="562"/>
        <end position="612"/>
    </location>
</feature>
<evidence type="ECO:0000256" key="2">
    <source>
        <dbReference type="ARBA" id="ARBA00023242"/>
    </source>
</evidence>
<dbReference type="GO" id="GO:0005634">
    <property type="term" value="C:nucleus"/>
    <property type="evidence" value="ECO:0007669"/>
    <property type="project" value="UniProtKB-SubCell"/>
</dbReference>
<dbReference type="Pfam" id="PF02791">
    <property type="entry name" value="DDT"/>
    <property type="match status" value="1"/>
</dbReference>
<dbReference type="PANTHER" id="PTHR45915">
    <property type="entry name" value="TRANSCRIPTION INTERMEDIARY FACTOR"/>
    <property type="match status" value="1"/>
</dbReference>
<accession>A0A2J7Q623</accession>
<dbReference type="EMBL" id="NEVH01017542">
    <property type="protein sequence ID" value="PNF24036.1"/>
    <property type="molecule type" value="Genomic_DNA"/>
</dbReference>
<sequence length="1162" mass="130295">MQELNKQREMLYTVELERERRRQHMVLVKALEARKRLEERERKRQEVRAEKMASKERKLEQRRIELELVRELRKPVEDMEISDHKALPTLNRIPGLKLCGQAFADTLMVFEFLHNFGETLGFDMESLPSLNGLQMALLNDEVAEEELLSVMTHLLVCAIEDPGIPNPARHTTILGQSLKQADITHSNLSEILRVYLYANATGEVKALTGIHFERDREKKSDHHNVYGEVQPPCGKNAAFFEQLHENPTWRMSEWLHERPFLALNPTHKAAILAFLCNELLQNKAVIRQIDNSIETVGQLRKDRWVLDTKIRKLRMLHGRKIRQVAQVLPNKLENSGCEESSDIGGVEGKVKLGEDADDENDEDAEDAESGNESEGTQPEEDEDKNLTAEELNRKVERLMRQSDNSLQALSTSAQQLRAICFGQDRFWRRYWTLPCAGGVFVEAMESAEPEIYTDCEENNGQVTLKQTFSEGTTQEKGLKEDKEINNKDDPLKESADEQQNMMCEERLKRSLELCAMETEDEELKVDAEELAAAQKEDMKIAGDSEECAEIKNEHRKKRAREKDECVDMGVGTDESSSWERSEESRREGGVEEKMEVESDKVEGDDEQVVSETNGKKEIWKSVEGEEKGALEVERTCNAKRQTEEICDVDTSREEEKTDEKELVMEIGECVNSTKRTSMTDGSAVKSEESIITKISDGKIEIEGDVICVPSGLTVTKAEVKDSGGSLCSRDDSLSAVKVEIKSDLFSAELNAVKKEDKGIGTMCVDSKEKALTFGNKTQLEDSEDKIPATFLVHRPIQFERLGECMEKANAEIGSVIVPNSDKFSALNHLYNLNSSTVFNNGKELNGSFLLGGTAGMVSGERNWFSVLPRDACDSTSVTNGTCPTRCMEGGTELRIPVFPPPSRLSSPSPGGSQCESPAPLVLTAEEMVQLEQLKKMGPMEPVEAKPVPCELRRGWWRITDEDQLRTILENLHSRGVRERELKRILSKYIEHTVECSGKLCVASGNKSATDLAITDMDHKISALPGGAPLKDTYSDWLPDVALRVDVMLLEQVEALEDKVANASMQVKGWKVPGRATTEEGVSFRPSCMPAEGEYEKKKNPVELAKDRLMSLEAAIERRYLKPPLGVSTGDVNLSGMSGEVTTTEDNVPKGLVVWREAVGRAH</sequence>
<dbReference type="Proteomes" id="UP000235965">
    <property type="component" value="Unassembled WGS sequence"/>
</dbReference>
<dbReference type="SMART" id="SM00571">
    <property type="entry name" value="DDT"/>
    <property type="match status" value="1"/>
</dbReference>